<evidence type="ECO:0000313" key="8">
    <source>
        <dbReference type="Proteomes" id="UP000030680"/>
    </source>
</evidence>
<evidence type="ECO:0000313" key="7">
    <source>
        <dbReference type="EMBL" id="EME30571.1"/>
    </source>
</evidence>
<evidence type="ECO:0000256" key="5">
    <source>
        <dbReference type="ARBA" id="ARBA00023163"/>
    </source>
</evidence>
<dbReference type="GO" id="GO:0001046">
    <property type="term" value="F:core promoter sequence-specific DNA binding"/>
    <property type="evidence" value="ECO:0007669"/>
    <property type="project" value="TreeGrafter"/>
</dbReference>
<organism evidence="7 8">
    <name type="scientific">Galdieria sulphuraria</name>
    <name type="common">Red alga</name>
    <dbReference type="NCBI Taxonomy" id="130081"/>
    <lineage>
        <taxon>Eukaryota</taxon>
        <taxon>Rhodophyta</taxon>
        <taxon>Bangiophyceae</taxon>
        <taxon>Galdieriales</taxon>
        <taxon>Galdieriaceae</taxon>
        <taxon>Galdieria</taxon>
    </lineage>
</organism>
<dbReference type="KEGG" id="gsl:Gasu_20340"/>
<dbReference type="AlphaFoldDB" id="M2W491"/>
<evidence type="ECO:0000256" key="3">
    <source>
        <dbReference type="ARBA" id="ARBA00023015"/>
    </source>
</evidence>
<keyword evidence="8" id="KW-1185">Reference proteome</keyword>
<evidence type="ECO:0000256" key="6">
    <source>
        <dbReference type="ARBA" id="ARBA00023242"/>
    </source>
</evidence>
<dbReference type="GO" id="GO:0019185">
    <property type="term" value="C:snRNA-activating protein complex"/>
    <property type="evidence" value="ECO:0007669"/>
    <property type="project" value="TreeGrafter"/>
</dbReference>
<dbReference type="RefSeq" id="XP_005707091.1">
    <property type="nucleotide sequence ID" value="XM_005707034.1"/>
</dbReference>
<keyword evidence="3" id="KW-0805">Transcription regulation</keyword>
<proteinExistence type="inferred from homology"/>
<reference evidence="8" key="1">
    <citation type="journal article" date="2013" name="Science">
        <title>Gene transfer from bacteria and archaea facilitated evolution of an extremophilic eukaryote.</title>
        <authorList>
            <person name="Schonknecht G."/>
            <person name="Chen W.H."/>
            <person name="Ternes C.M."/>
            <person name="Barbier G.G."/>
            <person name="Shrestha R.P."/>
            <person name="Stanke M."/>
            <person name="Brautigam A."/>
            <person name="Baker B.J."/>
            <person name="Banfield J.F."/>
            <person name="Garavito R.M."/>
            <person name="Carr K."/>
            <person name="Wilkerson C."/>
            <person name="Rensing S.A."/>
            <person name="Gagneul D."/>
            <person name="Dickenson N.E."/>
            <person name="Oesterhelt C."/>
            <person name="Lercher M.J."/>
            <person name="Weber A.P."/>
        </authorList>
    </citation>
    <scope>NUCLEOTIDE SEQUENCE [LARGE SCALE GENOMIC DNA]</scope>
    <source>
        <strain evidence="8">074W</strain>
    </source>
</reference>
<protein>
    <submittedName>
        <fullName evidence="7">Small nuclear RNA activating protein complex-50kD subunit (SNAP50) (ISS) isoform 2</fullName>
    </submittedName>
</protein>
<evidence type="ECO:0000256" key="2">
    <source>
        <dbReference type="ARBA" id="ARBA00010410"/>
    </source>
</evidence>
<dbReference type="STRING" id="130081.M2W491"/>
<dbReference type="EMBL" id="KB454498">
    <property type="protein sequence ID" value="EME30571.1"/>
    <property type="molecule type" value="Genomic_DNA"/>
</dbReference>
<dbReference type="GO" id="GO:0001006">
    <property type="term" value="F:RNA polymerase III type 3 promoter sequence-specific DNA binding"/>
    <property type="evidence" value="ECO:0007669"/>
    <property type="project" value="TreeGrafter"/>
</dbReference>
<dbReference type="PANTHER" id="PTHR13421">
    <property type="entry name" value="SNRNA-ACTIVATING PROTEIN COMPLEX SUBUNIT 3"/>
    <property type="match status" value="1"/>
</dbReference>
<comment type="subcellular location">
    <subcellularLocation>
        <location evidence="1">Nucleus</location>
    </subcellularLocation>
</comment>
<gene>
    <name evidence="7" type="ORF">Gasu_20340</name>
</gene>
<sequence length="342" mass="39611">MMMDWNLELKDFDRMVIEASSEIWNILLELPEEDSSSRKESESSPESYCQTPVSNTERVPLNCEVLSTIEGSGICSLYNFSSSQMETEQLLPESWFGLNVSLSKDRVGVFQSYCRIGVFNEKLQLQQEILCSLNSTLEELYMEIFCRNSTIATKLLQDFSRNFLFCFENFFYTKLETWGSNEYVRNFEDFIKREDLERHFGKEFLREMVVKDAQGVQLGNLSIRFGVPYALLHLGDCEHKLIFQDLFADICEESQKVCKTVFLKPPKPRMCGACRVKSSVVVCHNHQLADASPYFLCCGRYCLTMFVSSLTLKKDCYERVKCDAETSSTYQLHSEHPSFFEN</sequence>
<dbReference type="GO" id="GO:0003681">
    <property type="term" value="F:bent DNA binding"/>
    <property type="evidence" value="ECO:0007669"/>
    <property type="project" value="TreeGrafter"/>
</dbReference>
<dbReference type="GO" id="GO:0042796">
    <property type="term" value="P:snRNA transcription by RNA polymerase III"/>
    <property type="evidence" value="ECO:0007669"/>
    <property type="project" value="TreeGrafter"/>
</dbReference>
<dbReference type="Pfam" id="PF12251">
    <property type="entry name" value="SNAPC3"/>
    <property type="match status" value="1"/>
</dbReference>
<dbReference type="Gramene" id="EME30571">
    <property type="protein sequence ID" value="EME30571"/>
    <property type="gene ID" value="Gasu_20340"/>
</dbReference>
<name>M2W491_GALSU</name>
<keyword evidence="4" id="KW-0238">DNA-binding</keyword>
<dbReference type="GO" id="GO:0005634">
    <property type="term" value="C:nucleus"/>
    <property type="evidence" value="ECO:0007669"/>
    <property type="project" value="UniProtKB-SubCell"/>
</dbReference>
<accession>M2W491</accession>
<dbReference type="GeneID" id="17089292"/>
<dbReference type="GO" id="GO:0042795">
    <property type="term" value="P:snRNA transcription by RNA polymerase II"/>
    <property type="evidence" value="ECO:0007669"/>
    <property type="project" value="TreeGrafter"/>
</dbReference>
<dbReference type="PANTHER" id="PTHR13421:SF16">
    <property type="entry name" value="SNRNA-ACTIVATING PROTEIN COMPLEX SUBUNIT 3"/>
    <property type="match status" value="1"/>
</dbReference>
<dbReference type="InterPro" id="IPR022042">
    <property type="entry name" value="snRNA-activating_su3"/>
</dbReference>
<dbReference type="Proteomes" id="UP000030680">
    <property type="component" value="Unassembled WGS sequence"/>
</dbReference>
<dbReference type="OrthoDB" id="3437960at2759"/>
<comment type="similarity">
    <text evidence="2">Belongs to the SNAPC3/SRD2 family.</text>
</comment>
<evidence type="ECO:0000256" key="1">
    <source>
        <dbReference type="ARBA" id="ARBA00004123"/>
    </source>
</evidence>
<keyword evidence="6" id="KW-0539">Nucleus</keyword>
<evidence type="ECO:0000256" key="4">
    <source>
        <dbReference type="ARBA" id="ARBA00023125"/>
    </source>
</evidence>
<dbReference type="GO" id="GO:0000978">
    <property type="term" value="F:RNA polymerase II cis-regulatory region sequence-specific DNA binding"/>
    <property type="evidence" value="ECO:0007669"/>
    <property type="project" value="TreeGrafter"/>
</dbReference>
<keyword evidence="5" id="KW-0804">Transcription</keyword>